<dbReference type="SUPFAM" id="SSF53448">
    <property type="entry name" value="Nucleotide-diphospho-sugar transferases"/>
    <property type="match status" value="1"/>
</dbReference>
<feature type="transmembrane region" description="Helical" evidence="1">
    <location>
        <begin position="155"/>
        <end position="176"/>
    </location>
</feature>
<keyword evidence="3" id="KW-1185">Reference proteome</keyword>
<dbReference type="EMBL" id="AZGM01000029">
    <property type="protein sequence ID" value="KRM29060.1"/>
    <property type="molecule type" value="Genomic_DNA"/>
</dbReference>
<reference evidence="2 3" key="1">
    <citation type="journal article" date="2015" name="Genome Announc.">
        <title>Expanding the biotechnology potential of lactobacilli through comparative genomics of 213 strains and associated genera.</title>
        <authorList>
            <person name="Sun Z."/>
            <person name="Harris H.M."/>
            <person name="McCann A."/>
            <person name="Guo C."/>
            <person name="Argimon S."/>
            <person name="Zhang W."/>
            <person name="Yang X."/>
            <person name="Jeffery I.B."/>
            <person name="Cooney J.C."/>
            <person name="Kagawa T.F."/>
            <person name="Liu W."/>
            <person name="Song Y."/>
            <person name="Salvetti E."/>
            <person name="Wrobel A."/>
            <person name="Rasinkangas P."/>
            <person name="Parkhill J."/>
            <person name="Rea M.C."/>
            <person name="O'Sullivan O."/>
            <person name="Ritari J."/>
            <person name="Douillard F.P."/>
            <person name="Paul Ross R."/>
            <person name="Yang R."/>
            <person name="Briner A.E."/>
            <person name="Felis G.E."/>
            <person name="de Vos W.M."/>
            <person name="Barrangou R."/>
            <person name="Klaenhammer T.R."/>
            <person name="Caufield P.W."/>
            <person name="Cui Y."/>
            <person name="Zhang H."/>
            <person name="O'Toole P.W."/>
        </authorList>
    </citation>
    <scope>NUCLEOTIDE SEQUENCE [LARGE SCALE GENOMIC DNA]</scope>
    <source>
        <strain evidence="2 3">DSM 6035</strain>
    </source>
</reference>
<evidence type="ECO:0000313" key="3">
    <source>
        <dbReference type="Proteomes" id="UP000051412"/>
    </source>
</evidence>
<dbReference type="STRING" id="1423782.FD32_GL001542"/>
<sequence>MLSSFSYSNRFELQIKAINKYKDIYSRLAVVGGQVSEFLGTEYNIVGYRRVPLVPKEIERFAAYRSPINNPTVMINKSALLNIGGYSGLNVLEDYDLWVRFLSAEYVLVNIPEVLVNMRVDNNMYKRRGGIKYLHTYIKQKKIWKHKGIGTNRTVVISSLAMIGNAIFPVLLRKILYQRLLHKRK</sequence>
<evidence type="ECO:0008006" key="4">
    <source>
        <dbReference type="Google" id="ProtNLM"/>
    </source>
</evidence>
<keyword evidence="1" id="KW-1133">Transmembrane helix</keyword>
<dbReference type="Proteomes" id="UP000051412">
    <property type="component" value="Unassembled WGS sequence"/>
</dbReference>
<accession>A0A0R1XL27</accession>
<comment type="caution">
    <text evidence="2">The sequence shown here is derived from an EMBL/GenBank/DDBJ whole genome shotgun (WGS) entry which is preliminary data.</text>
</comment>
<gene>
    <name evidence="2" type="ORF">FD32_GL001542</name>
</gene>
<evidence type="ECO:0000313" key="2">
    <source>
        <dbReference type="EMBL" id="KRM29060.1"/>
    </source>
</evidence>
<dbReference type="InterPro" id="IPR029044">
    <property type="entry name" value="Nucleotide-diphossugar_trans"/>
</dbReference>
<evidence type="ECO:0000256" key="1">
    <source>
        <dbReference type="SAM" id="Phobius"/>
    </source>
</evidence>
<organism evidence="2 3">
    <name type="scientific">Limosilactobacillus panis DSM 6035</name>
    <dbReference type="NCBI Taxonomy" id="1423782"/>
    <lineage>
        <taxon>Bacteria</taxon>
        <taxon>Bacillati</taxon>
        <taxon>Bacillota</taxon>
        <taxon>Bacilli</taxon>
        <taxon>Lactobacillales</taxon>
        <taxon>Lactobacillaceae</taxon>
        <taxon>Limosilactobacillus</taxon>
    </lineage>
</organism>
<keyword evidence="1" id="KW-0812">Transmembrane</keyword>
<dbReference type="Gene3D" id="3.90.550.10">
    <property type="entry name" value="Spore Coat Polysaccharide Biosynthesis Protein SpsA, Chain A"/>
    <property type="match status" value="1"/>
</dbReference>
<dbReference type="PATRIC" id="fig|1423782.4.peg.1600"/>
<keyword evidence="1" id="KW-0472">Membrane</keyword>
<dbReference type="AlphaFoldDB" id="A0A0R1XL27"/>
<protein>
    <recommendedName>
        <fullName evidence="4">Glycosyltransferase</fullName>
    </recommendedName>
</protein>
<proteinExistence type="predicted"/>
<name>A0A0R1XL27_9LACO</name>